<evidence type="ECO:0000256" key="1">
    <source>
        <dbReference type="ARBA" id="ARBA00023002"/>
    </source>
</evidence>
<dbReference type="AlphaFoldDB" id="A0AB34KF24"/>
<feature type="domain" description="NmrA-like" evidence="4">
    <location>
        <begin position="79"/>
        <end position="197"/>
    </location>
</feature>
<name>A0AB34KF24_9PEZI</name>
<dbReference type="GO" id="GO:0016616">
    <property type="term" value="F:oxidoreductase activity, acting on the CH-OH group of donors, NAD or NADP as acceptor"/>
    <property type="evidence" value="ECO:0007669"/>
    <property type="project" value="TreeGrafter"/>
</dbReference>
<evidence type="ECO:0000259" key="4">
    <source>
        <dbReference type="Pfam" id="PF05368"/>
    </source>
</evidence>
<comment type="similarity">
    <text evidence="2">Belongs to the NAD(P)-dependent epimerase/dehydratase family. Dihydroflavonol-4-reductase subfamily.</text>
</comment>
<dbReference type="SUPFAM" id="SSF51735">
    <property type="entry name" value="NAD(P)-binding Rossmann-fold domains"/>
    <property type="match status" value="1"/>
</dbReference>
<comment type="caution">
    <text evidence="5">The sequence shown here is derived from an EMBL/GenBank/DDBJ whole genome shotgun (WGS) entry which is preliminary data.</text>
</comment>
<dbReference type="PANTHER" id="PTHR10366:SF562">
    <property type="entry name" value="ALDEHYDE REDUCTASE II (AFU_ORTHOLOGUE AFUA_1G11360)"/>
    <property type="match status" value="1"/>
</dbReference>
<dbReference type="InterPro" id="IPR036291">
    <property type="entry name" value="NAD(P)-bd_dom_sf"/>
</dbReference>
<reference evidence="5 6" key="1">
    <citation type="journal article" date="2020" name="Microbiol. Resour. Announc.">
        <title>Draft Genome Sequence of a Cladosporium Species Isolated from the Mesophotic Ascidian Didemnum maculosum.</title>
        <authorList>
            <person name="Gioti A."/>
            <person name="Siaperas R."/>
            <person name="Nikolaivits E."/>
            <person name="Le Goff G."/>
            <person name="Ouazzani J."/>
            <person name="Kotoulas G."/>
            <person name="Topakas E."/>
        </authorList>
    </citation>
    <scope>NUCLEOTIDE SEQUENCE [LARGE SCALE GENOMIC DNA]</scope>
    <source>
        <strain evidence="5 6">TM138-S3</strain>
    </source>
</reference>
<feature type="region of interest" description="Disordered" evidence="3">
    <location>
        <begin position="11"/>
        <end position="56"/>
    </location>
</feature>
<feature type="compositionally biased region" description="Polar residues" evidence="3">
    <location>
        <begin position="38"/>
        <end position="52"/>
    </location>
</feature>
<dbReference type="PANTHER" id="PTHR10366">
    <property type="entry name" value="NAD DEPENDENT EPIMERASE/DEHYDRATASE"/>
    <property type="match status" value="1"/>
</dbReference>
<keyword evidence="6" id="KW-1185">Reference proteome</keyword>
<evidence type="ECO:0000313" key="6">
    <source>
        <dbReference type="Proteomes" id="UP000803884"/>
    </source>
</evidence>
<dbReference type="GeneID" id="96009126"/>
<feature type="region of interest" description="Disordered" evidence="3">
    <location>
        <begin position="274"/>
        <end position="295"/>
    </location>
</feature>
<accession>A0AB34KF24</accession>
<dbReference type="InterPro" id="IPR050425">
    <property type="entry name" value="NAD(P)_dehydrat-like"/>
</dbReference>
<organism evidence="5 6">
    <name type="scientific">Cladosporium halotolerans</name>
    <dbReference type="NCBI Taxonomy" id="1052096"/>
    <lineage>
        <taxon>Eukaryota</taxon>
        <taxon>Fungi</taxon>
        <taxon>Dikarya</taxon>
        <taxon>Ascomycota</taxon>
        <taxon>Pezizomycotina</taxon>
        <taxon>Dothideomycetes</taxon>
        <taxon>Dothideomycetidae</taxon>
        <taxon>Cladosporiales</taxon>
        <taxon>Cladosporiaceae</taxon>
        <taxon>Cladosporium</taxon>
    </lineage>
</organism>
<evidence type="ECO:0000256" key="2">
    <source>
        <dbReference type="ARBA" id="ARBA00023445"/>
    </source>
</evidence>
<feature type="compositionally biased region" description="Polar residues" evidence="3">
    <location>
        <begin position="286"/>
        <end position="295"/>
    </location>
</feature>
<keyword evidence="1" id="KW-0560">Oxidoreductase</keyword>
<gene>
    <name evidence="5" type="ORF">WHR41_07684</name>
</gene>
<dbReference type="Gene3D" id="3.40.50.720">
    <property type="entry name" value="NAD(P)-binding Rossmann-like Domain"/>
    <property type="match status" value="1"/>
</dbReference>
<dbReference type="Proteomes" id="UP000803884">
    <property type="component" value="Unassembled WGS sequence"/>
</dbReference>
<evidence type="ECO:0000256" key="3">
    <source>
        <dbReference type="SAM" id="MobiDB-lite"/>
    </source>
</evidence>
<sequence>MPPRFLIRMRSQVAMQKQWHQDPSPDPPPYELPDAFNVQESQPEQRQPSGQSYEAPPAYRRRQQGILDASTDLHSFPEHSTILVVGAFSRQGMHIIDRLLDQGYRVRGAVSDSREAAQTSKYFEARHDRDQYNSCIIPDMTLEDAFKTAVDSCSGIIFVAGNRTSAANARGPVFQKVENVLDAAKKEGRMYRFVYCTPGCGAVATVQSSDGRRDPPAYETRRNYRVNASKDSTEAAIWDWAYRSQPGFALDTVSLPSSFGAVSNGVVNGPTVFQRSLGSSHPLRRSSPQPIGTAM</sequence>
<evidence type="ECO:0000313" key="5">
    <source>
        <dbReference type="EMBL" id="KAL1583514.1"/>
    </source>
</evidence>
<dbReference type="EMBL" id="JAAQHG020000034">
    <property type="protein sequence ID" value="KAL1583514.1"/>
    <property type="molecule type" value="Genomic_DNA"/>
</dbReference>
<dbReference type="Pfam" id="PF05368">
    <property type="entry name" value="NmrA"/>
    <property type="match status" value="1"/>
</dbReference>
<protein>
    <recommendedName>
        <fullName evidence="4">NmrA-like domain-containing protein</fullName>
    </recommendedName>
</protein>
<dbReference type="RefSeq" id="XP_069226621.1">
    <property type="nucleotide sequence ID" value="XM_069376288.1"/>
</dbReference>
<dbReference type="InterPro" id="IPR008030">
    <property type="entry name" value="NmrA-like"/>
</dbReference>
<proteinExistence type="inferred from homology"/>